<evidence type="ECO:0000259" key="9">
    <source>
        <dbReference type="PROSITE" id="PS50157"/>
    </source>
</evidence>
<comment type="subcellular location">
    <subcellularLocation>
        <location evidence="1">Nucleus</location>
    </subcellularLocation>
</comment>
<sequence>MKRLKQKPCSSWEDYEEEAAFANDTIRGAQRGSLMWPQRSYSCSFCKREFRSAQALGGHMNVHRRDRALLKQVVTHHHDHDQNRHDYDNHDHNHDDQVISQPSKSMLPLNPSQVCVSKTSVAHLSLSRVSSNSVKRGFKKVISSTNDVVQAKMSMGLDLAMGKCQKEEDYYYQEECLKNNKRFKKNNCEYNVALIPFFEEIRCSNVKDNSDLQLPKISSLKASKSMEELDLELRLGGPLQKV</sequence>
<dbReference type="PROSITE" id="PS50157">
    <property type="entry name" value="ZINC_FINGER_C2H2_2"/>
    <property type="match status" value="1"/>
</dbReference>
<dbReference type="KEGG" id="soe:110785457"/>
<dbReference type="PROSITE" id="PS00028">
    <property type="entry name" value="ZINC_FINGER_C2H2_1"/>
    <property type="match status" value="1"/>
</dbReference>
<keyword evidence="3 8" id="KW-0863">Zinc-finger</keyword>
<keyword evidence="4" id="KW-0862">Zinc</keyword>
<evidence type="ECO:0000313" key="10">
    <source>
        <dbReference type="Proteomes" id="UP000813463"/>
    </source>
</evidence>
<dbReference type="GeneID" id="110785457"/>
<evidence type="ECO:0000256" key="3">
    <source>
        <dbReference type="ARBA" id="ARBA00022771"/>
    </source>
</evidence>
<dbReference type="GO" id="GO:0005634">
    <property type="term" value="C:nucleus"/>
    <property type="evidence" value="ECO:0007669"/>
    <property type="project" value="UniProtKB-SubCell"/>
</dbReference>
<dbReference type="Gene3D" id="3.30.160.60">
    <property type="entry name" value="Classic Zinc Finger"/>
    <property type="match status" value="1"/>
</dbReference>
<reference evidence="11" key="2">
    <citation type="submission" date="2025-08" db="UniProtKB">
        <authorList>
            <consortium name="RefSeq"/>
        </authorList>
    </citation>
    <scope>IDENTIFICATION</scope>
    <source>
        <tissue evidence="11">Leaf</tissue>
    </source>
</reference>
<evidence type="ECO:0000256" key="1">
    <source>
        <dbReference type="ARBA" id="ARBA00004123"/>
    </source>
</evidence>
<dbReference type="InterPro" id="IPR036236">
    <property type="entry name" value="Znf_C2H2_sf"/>
</dbReference>
<keyword evidence="10" id="KW-1185">Reference proteome</keyword>
<protein>
    <submittedName>
        <fullName evidence="11">Probable transcriptional regulator RABBIT EARS</fullName>
    </submittedName>
</protein>
<dbReference type="SUPFAM" id="SSF57667">
    <property type="entry name" value="beta-beta-alpha zinc fingers"/>
    <property type="match status" value="1"/>
</dbReference>
<evidence type="ECO:0000256" key="7">
    <source>
        <dbReference type="ARBA" id="ARBA00023242"/>
    </source>
</evidence>
<name>A0A9R0JSL2_SPIOL</name>
<dbReference type="Proteomes" id="UP000813463">
    <property type="component" value="Chromosome 1"/>
</dbReference>
<dbReference type="PANTHER" id="PTHR45801">
    <property type="entry name" value="OS07G0101800 PROTEIN"/>
    <property type="match status" value="1"/>
</dbReference>
<dbReference type="Pfam" id="PF13912">
    <property type="entry name" value="zf-C2H2_6"/>
    <property type="match status" value="1"/>
</dbReference>
<evidence type="ECO:0000313" key="11">
    <source>
        <dbReference type="RefSeq" id="XP_021845590.2"/>
    </source>
</evidence>
<feature type="domain" description="C2H2-type" evidence="9">
    <location>
        <begin position="41"/>
        <end position="68"/>
    </location>
</feature>
<keyword evidence="6" id="KW-0804">Transcription</keyword>
<gene>
    <name evidence="11" type="primary">LOC110785457</name>
</gene>
<dbReference type="AlphaFoldDB" id="A0A9R0JSL2"/>
<evidence type="ECO:0000256" key="6">
    <source>
        <dbReference type="ARBA" id="ARBA00023163"/>
    </source>
</evidence>
<keyword evidence="5" id="KW-0805">Transcription regulation</keyword>
<dbReference type="SMART" id="SM00355">
    <property type="entry name" value="ZnF_C2H2"/>
    <property type="match status" value="1"/>
</dbReference>
<dbReference type="RefSeq" id="XP_021845590.2">
    <property type="nucleotide sequence ID" value="XM_021989898.2"/>
</dbReference>
<evidence type="ECO:0000256" key="5">
    <source>
        <dbReference type="ARBA" id="ARBA00023015"/>
    </source>
</evidence>
<evidence type="ECO:0000256" key="2">
    <source>
        <dbReference type="ARBA" id="ARBA00022723"/>
    </source>
</evidence>
<reference evidence="10" key="1">
    <citation type="journal article" date="2021" name="Nat. Commun.">
        <title>Genomic analyses provide insights into spinach domestication and the genetic basis of agronomic traits.</title>
        <authorList>
            <person name="Cai X."/>
            <person name="Sun X."/>
            <person name="Xu C."/>
            <person name="Sun H."/>
            <person name="Wang X."/>
            <person name="Ge C."/>
            <person name="Zhang Z."/>
            <person name="Wang Q."/>
            <person name="Fei Z."/>
            <person name="Jiao C."/>
            <person name="Wang Q."/>
        </authorList>
    </citation>
    <scope>NUCLEOTIDE SEQUENCE [LARGE SCALE GENOMIC DNA]</scope>
    <source>
        <strain evidence="10">cv. Varoflay</strain>
    </source>
</reference>
<dbReference type="PANTHER" id="PTHR45801:SF5">
    <property type="entry name" value="OS05G0286100 PROTEIN"/>
    <property type="match status" value="1"/>
</dbReference>
<evidence type="ECO:0000256" key="4">
    <source>
        <dbReference type="ARBA" id="ARBA00022833"/>
    </source>
</evidence>
<proteinExistence type="predicted"/>
<organism evidence="10 11">
    <name type="scientific">Spinacia oleracea</name>
    <name type="common">Spinach</name>
    <dbReference type="NCBI Taxonomy" id="3562"/>
    <lineage>
        <taxon>Eukaryota</taxon>
        <taxon>Viridiplantae</taxon>
        <taxon>Streptophyta</taxon>
        <taxon>Embryophyta</taxon>
        <taxon>Tracheophyta</taxon>
        <taxon>Spermatophyta</taxon>
        <taxon>Magnoliopsida</taxon>
        <taxon>eudicotyledons</taxon>
        <taxon>Gunneridae</taxon>
        <taxon>Pentapetalae</taxon>
        <taxon>Caryophyllales</taxon>
        <taxon>Chenopodiaceae</taxon>
        <taxon>Chenopodioideae</taxon>
        <taxon>Anserineae</taxon>
        <taxon>Spinacia</taxon>
    </lineage>
</organism>
<evidence type="ECO:0000256" key="8">
    <source>
        <dbReference type="PROSITE-ProRule" id="PRU00042"/>
    </source>
</evidence>
<accession>A0A9R0JSL2</accession>
<keyword evidence="7" id="KW-0539">Nucleus</keyword>
<keyword evidence="2" id="KW-0479">Metal-binding</keyword>
<dbReference type="InterPro" id="IPR052426">
    <property type="entry name" value="Plant_dev_regulator"/>
</dbReference>
<dbReference type="InterPro" id="IPR013087">
    <property type="entry name" value="Znf_C2H2_type"/>
</dbReference>
<dbReference type="GO" id="GO:0008270">
    <property type="term" value="F:zinc ion binding"/>
    <property type="evidence" value="ECO:0007669"/>
    <property type="project" value="UniProtKB-KW"/>
</dbReference>